<keyword evidence="2" id="KW-0813">Transport</keyword>
<name>A0A833E398_9EURY</name>
<dbReference type="PIRSF" id="PIRSF006603">
    <property type="entry name" value="DinF"/>
    <property type="match status" value="1"/>
</dbReference>
<dbReference type="GO" id="GO:0042910">
    <property type="term" value="F:xenobiotic transmembrane transporter activity"/>
    <property type="evidence" value="ECO:0007669"/>
    <property type="project" value="InterPro"/>
</dbReference>
<dbReference type="Proteomes" id="UP000653692">
    <property type="component" value="Unassembled WGS sequence"/>
</dbReference>
<organism evidence="8 9">
    <name type="scientific">Thermococcus paralvinellae</name>
    <dbReference type="NCBI Taxonomy" id="582419"/>
    <lineage>
        <taxon>Archaea</taxon>
        <taxon>Methanobacteriati</taxon>
        <taxon>Methanobacteriota</taxon>
        <taxon>Thermococci</taxon>
        <taxon>Thermococcales</taxon>
        <taxon>Thermococcaceae</taxon>
        <taxon>Thermococcus</taxon>
    </lineage>
</organism>
<feature type="transmembrane region" description="Helical" evidence="7">
    <location>
        <begin position="329"/>
        <end position="349"/>
    </location>
</feature>
<gene>
    <name evidence="8" type="ORF">EYH24_04820</name>
</gene>
<feature type="transmembrane region" description="Helical" evidence="7">
    <location>
        <begin position="200"/>
        <end position="224"/>
    </location>
</feature>
<evidence type="ECO:0000256" key="5">
    <source>
        <dbReference type="ARBA" id="ARBA00022989"/>
    </source>
</evidence>
<comment type="subcellular location">
    <subcellularLocation>
        <location evidence="1">Cell membrane</location>
        <topology evidence="1">Multi-pass membrane protein</topology>
    </subcellularLocation>
</comment>
<evidence type="ECO:0000313" key="9">
    <source>
        <dbReference type="Proteomes" id="UP000653692"/>
    </source>
</evidence>
<feature type="transmembrane region" description="Helical" evidence="7">
    <location>
        <begin position="427"/>
        <end position="447"/>
    </location>
</feature>
<feature type="transmembrane region" description="Helical" evidence="7">
    <location>
        <begin position="21"/>
        <end position="41"/>
    </location>
</feature>
<proteinExistence type="predicted"/>
<protein>
    <submittedName>
        <fullName evidence="8">MATE family efflux transporter</fullName>
    </submittedName>
</protein>
<dbReference type="Pfam" id="PF01554">
    <property type="entry name" value="MatE"/>
    <property type="match status" value="2"/>
</dbReference>
<evidence type="ECO:0000256" key="4">
    <source>
        <dbReference type="ARBA" id="ARBA00022692"/>
    </source>
</evidence>
<accession>A0A833E398</accession>
<comment type="caution">
    <text evidence="8">The sequence shown here is derived from an EMBL/GenBank/DDBJ whole genome shotgun (WGS) entry which is preliminary data.</text>
</comment>
<sequence length="468" mass="51491">MTASKIHEMRQEIVRGKIEKTLFKLAWPLIVNNIIQVLYNITDTFWLGKLGREALSAPGVAWPLIGTLMSLGMGFATAGFAFVGQYIGAEEYRKAERAAGALYSLMFIFASTVAVVGYLMVPYALMFMKVTENVYPHSLSYTRIIFAGIPFAFSFMAFSFLMRATGDTRTPVKISFFTVGLNMVLDPILIFGLFNLPRLGVAGAALATIISNTIGSIIGAYLLLAGKVGIRLTVEDLKPDLRFYARIFRVGLPSSIGSSANSFGFVILTRIIFGFGDVSYAAYTITTRLVNFLTSISRGISMAMGTMIAQNIGAEKYERAWKIAERTMVVNFTLASIAILLIGIFRVQVFRVFLNDPAVIRESAIVLKYFLISVPFFNGIFMVVDNVFRSSGHTKKSMTLGILRLWGLRIPLSYILGYHVFMSSKGVFLGMGLSNFIASGVALIWFLRGSWMKKIIEGEKKAGAGAGI</sequence>
<dbReference type="InterPro" id="IPR052031">
    <property type="entry name" value="Membrane_Transporter-Flippase"/>
</dbReference>
<dbReference type="GO" id="GO:0005886">
    <property type="term" value="C:plasma membrane"/>
    <property type="evidence" value="ECO:0007669"/>
    <property type="project" value="UniProtKB-SubCell"/>
</dbReference>
<evidence type="ECO:0000256" key="7">
    <source>
        <dbReference type="SAM" id="Phobius"/>
    </source>
</evidence>
<dbReference type="InterPro" id="IPR048279">
    <property type="entry name" value="MdtK-like"/>
</dbReference>
<feature type="transmembrane region" description="Helical" evidence="7">
    <location>
        <begin position="61"/>
        <end position="88"/>
    </location>
</feature>
<feature type="transmembrane region" description="Helical" evidence="7">
    <location>
        <begin position="141"/>
        <end position="162"/>
    </location>
</feature>
<dbReference type="GO" id="GO:0015297">
    <property type="term" value="F:antiporter activity"/>
    <property type="evidence" value="ECO:0007669"/>
    <property type="project" value="InterPro"/>
</dbReference>
<dbReference type="InterPro" id="IPR002528">
    <property type="entry name" value="MATE_fam"/>
</dbReference>
<dbReference type="EMBL" id="DQUR01000163">
    <property type="protein sequence ID" value="HIP89254.1"/>
    <property type="molecule type" value="Genomic_DNA"/>
</dbReference>
<feature type="transmembrane region" description="Helical" evidence="7">
    <location>
        <begin position="100"/>
        <end position="121"/>
    </location>
</feature>
<keyword evidence="3" id="KW-1003">Cell membrane</keyword>
<evidence type="ECO:0000313" key="8">
    <source>
        <dbReference type="EMBL" id="HIP89254.1"/>
    </source>
</evidence>
<keyword evidence="5 7" id="KW-1133">Transmembrane helix</keyword>
<dbReference type="CDD" id="cd13142">
    <property type="entry name" value="MATE_like_12"/>
    <property type="match status" value="1"/>
</dbReference>
<dbReference type="NCBIfam" id="TIGR00797">
    <property type="entry name" value="matE"/>
    <property type="match status" value="1"/>
</dbReference>
<feature type="transmembrane region" description="Helical" evidence="7">
    <location>
        <begin position="369"/>
        <end position="388"/>
    </location>
</feature>
<dbReference type="AlphaFoldDB" id="A0A833E398"/>
<dbReference type="PANTHER" id="PTHR43549">
    <property type="entry name" value="MULTIDRUG RESISTANCE PROTEIN YPNP-RELATED"/>
    <property type="match status" value="1"/>
</dbReference>
<evidence type="ECO:0000256" key="2">
    <source>
        <dbReference type="ARBA" id="ARBA00022448"/>
    </source>
</evidence>
<evidence type="ECO:0000256" key="6">
    <source>
        <dbReference type="ARBA" id="ARBA00023136"/>
    </source>
</evidence>
<feature type="transmembrane region" description="Helical" evidence="7">
    <location>
        <begin position="400"/>
        <end position="421"/>
    </location>
</feature>
<dbReference type="PANTHER" id="PTHR43549:SF2">
    <property type="entry name" value="MULTIDRUG RESISTANCE PROTEIN NORM-RELATED"/>
    <property type="match status" value="1"/>
</dbReference>
<evidence type="ECO:0000256" key="3">
    <source>
        <dbReference type="ARBA" id="ARBA00022475"/>
    </source>
</evidence>
<keyword evidence="6 7" id="KW-0472">Membrane</keyword>
<feature type="transmembrane region" description="Helical" evidence="7">
    <location>
        <begin position="174"/>
        <end position="194"/>
    </location>
</feature>
<evidence type="ECO:0000256" key="1">
    <source>
        <dbReference type="ARBA" id="ARBA00004651"/>
    </source>
</evidence>
<reference evidence="8" key="1">
    <citation type="journal article" date="2020" name="ISME J.">
        <title>Gammaproteobacteria mediating utilization of methyl-, sulfur- and petroleum organic compounds in deep ocean hydrothermal plumes.</title>
        <authorList>
            <person name="Zhou Z."/>
            <person name="Liu Y."/>
            <person name="Pan J."/>
            <person name="Cron B.R."/>
            <person name="Toner B.M."/>
            <person name="Anantharaman K."/>
            <person name="Breier J.A."/>
            <person name="Dick G.J."/>
            <person name="Li M."/>
        </authorList>
    </citation>
    <scope>NUCLEOTIDE SEQUENCE</scope>
    <source>
        <strain evidence="8">SZUA-1476</strain>
    </source>
</reference>
<keyword evidence="4 7" id="KW-0812">Transmembrane</keyword>